<dbReference type="Pfam" id="PF07715">
    <property type="entry name" value="Plug"/>
    <property type="match status" value="1"/>
</dbReference>
<feature type="signal peptide" evidence="10">
    <location>
        <begin position="1"/>
        <end position="38"/>
    </location>
</feature>
<dbReference type="InterPro" id="IPR036942">
    <property type="entry name" value="Beta-barrel_TonB_sf"/>
</dbReference>
<organism evidence="13 14">
    <name type="scientific">Hydrobacter penzbergensis</name>
    <dbReference type="NCBI Taxonomy" id="1235997"/>
    <lineage>
        <taxon>Bacteria</taxon>
        <taxon>Pseudomonadati</taxon>
        <taxon>Bacteroidota</taxon>
        <taxon>Chitinophagia</taxon>
        <taxon>Chitinophagales</taxon>
        <taxon>Chitinophagaceae</taxon>
        <taxon>Hydrobacter</taxon>
    </lineage>
</organism>
<comment type="subcellular location">
    <subcellularLocation>
        <location evidence="1 8">Cell outer membrane</location>
        <topology evidence="1 8">Multi-pass membrane protein</topology>
    </subcellularLocation>
</comment>
<evidence type="ECO:0000256" key="8">
    <source>
        <dbReference type="PROSITE-ProRule" id="PRU01360"/>
    </source>
</evidence>
<dbReference type="InterPro" id="IPR008969">
    <property type="entry name" value="CarboxyPept-like_regulatory"/>
</dbReference>
<keyword evidence="5 9" id="KW-0798">TonB box</keyword>
<sequence>MPKQLRSVLTRWLDFSYRKLNLLLICFALTSAQLSANAADSHLHYLPVQIGTLNGKVTDSKNQPLEGVSVTVRGTKKGVTTNAQGAFVLKNVDEHAILVFSYTGFVNKEIPLRGNAGNLVVMMEEQSLQLNDVVVIGYGTQTKKDLTGAVAQVKATQLENENPRSVQDLLRGNAPGLDVGFDASTKGSNASLTVRGRGSLTAQSPPVIVLDGVIFGGGMEDINPNDIATIDILKDASSAAVYGARSANGVILITTKRGSSKSHKPTITFNDNIGINVLEQKPHLLDGNEMINFRQDYEAAAKYWFLPGLAPTVGGVKFDTASTPGIQYYYKDPRTNPGGLSTAQWMGLRPGSAGDPVVEWLNRNEFKPIEISNIMAGKMLNWENLIYNKNALQHDHTVSMSGRKEDFNYYLSMGYLSNQGLTVGDQYKVFRTRVNLEGQATKFLTVGLNLQYSNRDESSVPVSMSDVQQTTPWGSYYADDGVTLRLSPNDDPGNNTHPFMEQTYTDRMKKFDNFFGSVYAKGKLPWGFSYQVNFTPRLENYRYFNFRSPLNPTIAARNGVAIRQSQTIYQWQLDNVIKWYHQFGKHTFDATFLINAEKFQSWGDSTNAENFSPNSNLSYHNLGGAAILNTFTKDEYATGDALMGRLAYNYDQRYFLTGTVRRDGYSAFGQQNPRATFYSFGASWALSQERFMRRFDKWLDYAKLRASYGENGNREIGRYASIAQLNASKYVYITPSGTVYDVATLSTGNMANSNLKWERNASVNLGIDYSILRGRISGSFDYYQRNTKDLLVSRSLPSVTGFSNVISNLGEVQNTGFEMSVSSLNLDRRNFTWRSTFSFWLNRNKIVHLYGPVPVVDASGKTTYVEKDDLKNNWYIGKDINTIYDYRILGVWQVADASNAASYGYKPGDFRLQDTNGDGKYTIDDKQFIGSTTPDFSWNLRNEFRVFRNFDVSLTLYSRIGQLSQLNEAKNVDKFYNRSNFYLRPYWTPANPINDYAAINSNAAGAVSWNVYRKSSFIRISNVSVAYSLPSELAHRYKMEAVKMYVNVVNPYVYSSWNYFDPENKGITPITFNFGLNVTL</sequence>
<reference evidence="13 14" key="1">
    <citation type="submission" date="2016-10" db="EMBL/GenBank/DDBJ databases">
        <authorList>
            <person name="Varghese N."/>
            <person name="Submissions S."/>
        </authorList>
    </citation>
    <scope>NUCLEOTIDE SEQUENCE [LARGE SCALE GENOMIC DNA]</scope>
    <source>
        <strain evidence="13 14">DSM 25353</strain>
    </source>
</reference>
<keyword evidence="10" id="KW-0732">Signal</keyword>
<dbReference type="InterPro" id="IPR012910">
    <property type="entry name" value="Plug_dom"/>
</dbReference>
<dbReference type="Gene3D" id="2.60.40.1120">
    <property type="entry name" value="Carboxypeptidase-like, regulatory domain"/>
    <property type="match status" value="1"/>
</dbReference>
<evidence type="ECO:0000259" key="11">
    <source>
        <dbReference type="Pfam" id="PF00593"/>
    </source>
</evidence>
<evidence type="ECO:0000313" key="14">
    <source>
        <dbReference type="Proteomes" id="UP000198711"/>
    </source>
</evidence>
<protein>
    <submittedName>
        <fullName evidence="13">TonB-linked outer membrane protein, SusC/RagA family</fullName>
    </submittedName>
</protein>
<dbReference type="SUPFAM" id="SSF56935">
    <property type="entry name" value="Porins"/>
    <property type="match status" value="1"/>
</dbReference>
<dbReference type="InterPro" id="IPR037066">
    <property type="entry name" value="Plug_dom_sf"/>
</dbReference>
<gene>
    <name evidence="13" type="ORF">SAMN05444410_10240</name>
</gene>
<name>A0A8X8IE55_9BACT</name>
<evidence type="ECO:0000313" key="13">
    <source>
        <dbReference type="EMBL" id="SDW34145.1"/>
    </source>
</evidence>
<dbReference type="InterPro" id="IPR023996">
    <property type="entry name" value="TonB-dep_OMP_SusC/RagA"/>
</dbReference>
<comment type="caution">
    <text evidence="13">The sequence shown here is derived from an EMBL/GenBank/DDBJ whole genome shotgun (WGS) entry which is preliminary data.</text>
</comment>
<dbReference type="Pfam" id="PF13715">
    <property type="entry name" value="CarbopepD_reg_2"/>
    <property type="match status" value="1"/>
</dbReference>
<evidence type="ECO:0000256" key="10">
    <source>
        <dbReference type="SAM" id="SignalP"/>
    </source>
</evidence>
<dbReference type="RefSeq" id="WP_092722058.1">
    <property type="nucleotide sequence ID" value="NZ_FNNO01000002.1"/>
</dbReference>
<dbReference type="Pfam" id="PF00593">
    <property type="entry name" value="TonB_dep_Rec_b-barrel"/>
    <property type="match status" value="1"/>
</dbReference>
<dbReference type="Gene3D" id="2.40.170.20">
    <property type="entry name" value="TonB-dependent receptor, beta-barrel domain"/>
    <property type="match status" value="1"/>
</dbReference>
<feature type="chain" id="PRO_5036459724" evidence="10">
    <location>
        <begin position="39"/>
        <end position="1080"/>
    </location>
</feature>
<keyword evidence="4 8" id="KW-0812">Transmembrane</keyword>
<evidence type="ECO:0000256" key="2">
    <source>
        <dbReference type="ARBA" id="ARBA00022448"/>
    </source>
</evidence>
<keyword evidence="7 8" id="KW-0998">Cell outer membrane</keyword>
<dbReference type="AlphaFoldDB" id="A0A8X8IE55"/>
<accession>A0A8X8IE55</accession>
<proteinExistence type="inferred from homology"/>
<evidence type="ECO:0000256" key="6">
    <source>
        <dbReference type="ARBA" id="ARBA00023136"/>
    </source>
</evidence>
<keyword evidence="14" id="KW-1185">Reference proteome</keyword>
<evidence type="ECO:0000256" key="5">
    <source>
        <dbReference type="ARBA" id="ARBA00023077"/>
    </source>
</evidence>
<dbReference type="PROSITE" id="PS52016">
    <property type="entry name" value="TONB_DEPENDENT_REC_3"/>
    <property type="match status" value="1"/>
</dbReference>
<dbReference type="EMBL" id="FNNO01000002">
    <property type="protein sequence ID" value="SDW34145.1"/>
    <property type="molecule type" value="Genomic_DNA"/>
</dbReference>
<feature type="domain" description="TonB-dependent receptor-like beta-barrel" evidence="11">
    <location>
        <begin position="467"/>
        <end position="882"/>
    </location>
</feature>
<dbReference type="InterPro" id="IPR000531">
    <property type="entry name" value="Beta-barrel_TonB"/>
</dbReference>
<evidence type="ECO:0000256" key="7">
    <source>
        <dbReference type="ARBA" id="ARBA00023237"/>
    </source>
</evidence>
<dbReference type="NCBIfam" id="TIGR04056">
    <property type="entry name" value="OMP_RagA_SusC"/>
    <property type="match status" value="1"/>
</dbReference>
<dbReference type="GO" id="GO:0009279">
    <property type="term" value="C:cell outer membrane"/>
    <property type="evidence" value="ECO:0007669"/>
    <property type="project" value="UniProtKB-SubCell"/>
</dbReference>
<evidence type="ECO:0000256" key="1">
    <source>
        <dbReference type="ARBA" id="ARBA00004571"/>
    </source>
</evidence>
<comment type="similarity">
    <text evidence="8 9">Belongs to the TonB-dependent receptor family.</text>
</comment>
<keyword evidence="3 8" id="KW-1134">Transmembrane beta strand</keyword>
<feature type="domain" description="TonB-dependent receptor plug" evidence="12">
    <location>
        <begin position="143"/>
        <end position="250"/>
    </location>
</feature>
<keyword evidence="6 8" id="KW-0472">Membrane</keyword>
<dbReference type="NCBIfam" id="TIGR04057">
    <property type="entry name" value="SusC_RagA_signa"/>
    <property type="match status" value="1"/>
</dbReference>
<evidence type="ECO:0000256" key="3">
    <source>
        <dbReference type="ARBA" id="ARBA00022452"/>
    </source>
</evidence>
<keyword evidence="2 8" id="KW-0813">Transport</keyword>
<dbReference type="InterPro" id="IPR039426">
    <property type="entry name" value="TonB-dep_rcpt-like"/>
</dbReference>
<dbReference type="Gene3D" id="2.170.130.10">
    <property type="entry name" value="TonB-dependent receptor, plug domain"/>
    <property type="match status" value="1"/>
</dbReference>
<evidence type="ECO:0000256" key="9">
    <source>
        <dbReference type="RuleBase" id="RU003357"/>
    </source>
</evidence>
<evidence type="ECO:0000259" key="12">
    <source>
        <dbReference type="Pfam" id="PF07715"/>
    </source>
</evidence>
<dbReference type="InterPro" id="IPR023997">
    <property type="entry name" value="TonB-dep_OMP_SusC/RagA_CS"/>
</dbReference>
<evidence type="ECO:0000256" key="4">
    <source>
        <dbReference type="ARBA" id="ARBA00022692"/>
    </source>
</evidence>
<dbReference type="Proteomes" id="UP000198711">
    <property type="component" value="Unassembled WGS sequence"/>
</dbReference>
<dbReference type="SUPFAM" id="SSF49464">
    <property type="entry name" value="Carboxypeptidase regulatory domain-like"/>
    <property type="match status" value="1"/>
</dbReference>